<dbReference type="RefSeq" id="WP_124077775.1">
    <property type="nucleotide sequence ID" value="NZ_UWPJ01000006.1"/>
</dbReference>
<keyword evidence="2" id="KW-1185">Reference proteome</keyword>
<accession>A0A3P4AYT7</accession>
<dbReference type="EMBL" id="UWPJ01000006">
    <property type="protein sequence ID" value="VCU68536.1"/>
    <property type="molecule type" value="Genomic_DNA"/>
</dbReference>
<dbReference type="AlphaFoldDB" id="A0A3P4AYT7"/>
<sequence>MQTLIAIVVIAALCLVLVLAKLRQRSKMRHDTQAHLGRPCPSCGQYVPLDAAICKHCYARIPGPKG</sequence>
<reference evidence="1 2" key="1">
    <citation type="submission" date="2018-10" db="EMBL/GenBank/DDBJ databases">
        <authorList>
            <person name="Criscuolo A."/>
        </authorList>
    </citation>
    <scope>NUCLEOTIDE SEQUENCE [LARGE SCALE GENOMIC DNA]</scope>
    <source>
        <strain evidence="1">DnA1</strain>
    </source>
</reference>
<evidence type="ECO:0000313" key="1">
    <source>
        <dbReference type="EMBL" id="VCU68536.1"/>
    </source>
</evidence>
<organism evidence="1 2">
    <name type="scientific">Pigmentiphaga humi</name>
    <dbReference type="NCBI Taxonomy" id="2478468"/>
    <lineage>
        <taxon>Bacteria</taxon>
        <taxon>Pseudomonadati</taxon>
        <taxon>Pseudomonadota</taxon>
        <taxon>Betaproteobacteria</taxon>
        <taxon>Burkholderiales</taxon>
        <taxon>Alcaligenaceae</taxon>
        <taxon>Pigmentiphaga</taxon>
    </lineage>
</organism>
<dbReference type="Proteomes" id="UP000277294">
    <property type="component" value="Unassembled WGS sequence"/>
</dbReference>
<evidence type="ECO:0000313" key="2">
    <source>
        <dbReference type="Proteomes" id="UP000277294"/>
    </source>
</evidence>
<proteinExistence type="predicted"/>
<protein>
    <submittedName>
        <fullName evidence="1">Uncharacterized protein</fullName>
    </submittedName>
</protein>
<gene>
    <name evidence="1" type="ORF">PIGHUM_00593</name>
</gene>
<name>A0A3P4AYT7_9BURK</name>
<dbReference type="OrthoDB" id="8689656at2"/>